<gene>
    <name evidence="1" type="ORF">OIU84_012319</name>
</gene>
<evidence type="ECO:0000313" key="2">
    <source>
        <dbReference type="Proteomes" id="UP001162972"/>
    </source>
</evidence>
<reference evidence="1 2" key="1">
    <citation type="journal article" date="2023" name="Int. J. Mol. Sci.">
        <title>De Novo Assembly and Annotation of 11 Diverse Shrub Willow (Salix) Genomes Reveals Novel Gene Organization in Sex-Linked Regions.</title>
        <authorList>
            <person name="Hyden B."/>
            <person name="Feng K."/>
            <person name="Yates T.B."/>
            <person name="Jawdy S."/>
            <person name="Cereghino C."/>
            <person name="Smart L.B."/>
            <person name="Muchero W."/>
        </authorList>
    </citation>
    <scope>NUCLEOTIDE SEQUENCE [LARGE SCALE GENOMIC DNA]</scope>
    <source>
        <tissue evidence="1">Shoot tip</tissue>
    </source>
</reference>
<name>A0AAD6JH76_9ROSI</name>
<sequence length="64" mass="7692">MTCWKKVRSVLLWKNKSCHMPLAWCYEQRQSIFCCLSFFLSCSKCLNLKLLVLRLLTLKNKFFV</sequence>
<keyword evidence="2" id="KW-1185">Reference proteome</keyword>
<dbReference type="Proteomes" id="UP001162972">
    <property type="component" value="Chromosome 2"/>
</dbReference>
<organism evidence="1 2">
    <name type="scientific">Salix udensis</name>
    <dbReference type="NCBI Taxonomy" id="889485"/>
    <lineage>
        <taxon>Eukaryota</taxon>
        <taxon>Viridiplantae</taxon>
        <taxon>Streptophyta</taxon>
        <taxon>Embryophyta</taxon>
        <taxon>Tracheophyta</taxon>
        <taxon>Spermatophyta</taxon>
        <taxon>Magnoliopsida</taxon>
        <taxon>eudicotyledons</taxon>
        <taxon>Gunneridae</taxon>
        <taxon>Pentapetalae</taxon>
        <taxon>rosids</taxon>
        <taxon>fabids</taxon>
        <taxon>Malpighiales</taxon>
        <taxon>Salicaceae</taxon>
        <taxon>Saliceae</taxon>
        <taxon>Salix</taxon>
    </lineage>
</organism>
<comment type="caution">
    <text evidence="1">The sequence shown here is derived from an EMBL/GenBank/DDBJ whole genome shotgun (WGS) entry which is preliminary data.</text>
</comment>
<protein>
    <submittedName>
        <fullName evidence="1">Uncharacterized protein</fullName>
    </submittedName>
</protein>
<dbReference type="EMBL" id="JAPFFJ010000017">
    <property type="protein sequence ID" value="KAJ6404104.1"/>
    <property type="molecule type" value="Genomic_DNA"/>
</dbReference>
<dbReference type="AlphaFoldDB" id="A0AAD6JH76"/>
<accession>A0AAD6JH76</accession>
<evidence type="ECO:0000313" key="1">
    <source>
        <dbReference type="EMBL" id="KAJ6404104.1"/>
    </source>
</evidence>
<proteinExistence type="predicted"/>